<reference evidence="2" key="1">
    <citation type="submission" date="2021-11" db="EMBL/GenBank/DDBJ databases">
        <authorList>
            <person name="Schell T."/>
        </authorList>
    </citation>
    <scope>NUCLEOTIDE SEQUENCE</scope>
    <source>
        <strain evidence="2">M5</strain>
    </source>
</reference>
<gene>
    <name evidence="2" type="ORF">DGAL_LOCUS14277</name>
</gene>
<keyword evidence="3" id="KW-1185">Reference proteome</keyword>
<feature type="region of interest" description="Disordered" evidence="1">
    <location>
        <begin position="80"/>
        <end position="102"/>
    </location>
</feature>
<dbReference type="AlphaFoldDB" id="A0A8J2RXI6"/>
<name>A0A8J2RXI6_9CRUS</name>
<evidence type="ECO:0000256" key="1">
    <source>
        <dbReference type="SAM" id="MobiDB-lite"/>
    </source>
</evidence>
<dbReference type="Proteomes" id="UP000789390">
    <property type="component" value="Unassembled WGS sequence"/>
</dbReference>
<sequence>MSSRARTPSIESVSEISLHPDDDMYNNLDFRDAGVLNRSPSAIQISPTRSRQHGLFSRSVSANSHRGAYGDFEVRSEYRASRDRSPLRRPSPMEQRGQFQEPVGYYDDRYSRENFFDVDRRDYRGESGPSRWSGYPTQRFNEYNHEFNDRQWRHADYFYESDRFRLSVGEGLGRDEAFWRNHAWCENRFRSPDLRNDLNCRREDEERHRQEDEQHR</sequence>
<feature type="region of interest" description="Disordered" evidence="1">
    <location>
        <begin position="41"/>
        <end position="62"/>
    </location>
</feature>
<proteinExistence type="predicted"/>
<comment type="caution">
    <text evidence="2">The sequence shown here is derived from an EMBL/GenBank/DDBJ whole genome shotgun (WGS) entry which is preliminary data.</text>
</comment>
<accession>A0A8J2RXI6</accession>
<organism evidence="2 3">
    <name type="scientific">Daphnia galeata</name>
    <dbReference type="NCBI Taxonomy" id="27404"/>
    <lineage>
        <taxon>Eukaryota</taxon>
        <taxon>Metazoa</taxon>
        <taxon>Ecdysozoa</taxon>
        <taxon>Arthropoda</taxon>
        <taxon>Crustacea</taxon>
        <taxon>Branchiopoda</taxon>
        <taxon>Diplostraca</taxon>
        <taxon>Cladocera</taxon>
        <taxon>Anomopoda</taxon>
        <taxon>Daphniidae</taxon>
        <taxon>Daphnia</taxon>
    </lineage>
</organism>
<feature type="compositionally biased region" description="Polar residues" evidence="1">
    <location>
        <begin position="1"/>
        <end position="15"/>
    </location>
</feature>
<dbReference type="OrthoDB" id="10422563at2759"/>
<feature type="region of interest" description="Disordered" evidence="1">
    <location>
        <begin position="1"/>
        <end position="24"/>
    </location>
</feature>
<protein>
    <submittedName>
        <fullName evidence="2">Uncharacterized protein</fullName>
    </submittedName>
</protein>
<evidence type="ECO:0000313" key="3">
    <source>
        <dbReference type="Proteomes" id="UP000789390"/>
    </source>
</evidence>
<evidence type="ECO:0000313" key="2">
    <source>
        <dbReference type="EMBL" id="CAH0110684.1"/>
    </source>
</evidence>
<dbReference type="EMBL" id="CAKKLH010000304">
    <property type="protein sequence ID" value="CAH0110684.1"/>
    <property type="molecule type" value="Genomic_DNA"/>
</dbReference>